<evidence type="ECO:0000256" key="1">
    <source>
        <dbReference type="SAM" id="MobiDB-lite"/>
    </source>
</evidence>
<proteinExistence type="predicted"/>
<reference evidence="2" key="3">
    <citation type="submission" date="2020-06" db="EMBL/GenBank/DDBJ databases">
        <title>Helianthus annuus Genome sequencing and assembly Release 2.</title>
        <authorList>
            <person name="Gouzy J."/>
            <person name="Langlade N."/>
            <person name="Munos S."/>
        </authorList>
    </citation>
    <scope>NUCLEOTIDE SEQUENCE</scope>
    <source>
        <tissue evidence="2">Leaves</tissue>
    </source>
</reference>
<protein>
    <submittedName>
        <fullName evidence="3">Uncharacterized protein</fullName>
    </submittedName>
</protein>
<evidence type="ECO:0000313" key="3">
    <source>
        <dbReference type="EMBL" id="OTF98435.1"/>
    </source>
</evidence>
<gene>
    <name evidence="3" type="ORF">HannXRQ_Chr14g0445571</name>
    <name evidence="2" type="ORF">HanXRQr2_Chr06g0249491</name>
</gene>
<reference evidence="3" key="2">
    <citation type="submission" date="2017-02" db="EMBL/GenBank/DDBJ databases">
        <title>Sunflower complete genome.</title>
        <authorList>
            <person name="Langlade N."/>
            <person name="Munos S."/>
        </authorList>
    </citation>
    <scope>NUCLEOTIDE SEQUENCE [LARGE SCALE GENOMIC DNA]</scope>
    <source>
        <tissue evidence="3">Leaves</tissue>
    </source>
</reference>
<dbReference type="EMBL" id="CM007903">
    <property type="protein sequence ID" value="OTF98435.1"/>
    <property type="molecule type" value="Genomic_DNA"/>
</dbReference>
<organism evidence="3 4">
    <name type="scientific">Helianthus annuus</name>
    <name type="common">Common sunflower</name>
    <dbReference type="NCBI Taxonomy" id="4232"/>
    <lineage>
        <taxon>Eukaryota</taxon>
        <taxon>Viridiplantae</taxon>
        <taxon>Streptophyta</taxon>
        <taxon>Embryophyta</taxon>
        <taxon>Tracheophyta</taxon>
        <taxon>Spermatophyta</taxon>
        <taxon>Magnoliopsida</taxon>
        <taxon>eudicotyledons</taxon>
        <taxon>Gunneridae</taxon>
        <taxon>Pentapetalae</taxon>
        <taxon>asterids</taxon>
        <taxon>campanulids</taxon>
        <taxon>Asterales</taxon>
        <taxon>Asteraceae</taxon>
        <taxon>Asteroideae</taxon>
        <taxon>Heliantheae alliance</taxon>
        <taxon>Heliantheae</taxon>
        <taxon>Helianthus</taxon>
    </lineage>
</organism>
<keyword evidence="4" id="KW-1185">Reference proteome</keyword>
<dbReference type="Gramene" id="mRNA:HanXRQr2_Chr06g0249491">
    <property type="protein sequence ID" value="mRNA:HanXRQr2_Chr06g0249491"/>
    <property type="gene ID" value="HanXRQr2_Chr06g0249491"/>
</dbReference>
<dbReference type="EMBL" id="MNCJ02000321">
    <property type="protein sequence ID" value="KAF5801561.1"/>
    <property type="molecule type" value="Genomic_DNA"/>
</dbReference>
<accession>A0A251SJH3</accession>
<dbReference type="InParanoid" id="A0A251SJH3"/>
<sequence length="87" mass="10128">MLGIFVILLHFKSNFYYDLQEPSSFASFYPSPLHFLKTLAPTSVFFFNNTHLTPPKTFTPPNFAGVSSHLSWRPRRDDDDGRRWLCS</sequence>
<dbReference type="AlphaFoldDB" id="A0A251SJH3"/>
<evidence type="ECO:0000313" key="2">
    <source>
        <dbReference type="EMBL" id="KAF5801561.1"/>
    </source>
</evidence>
<name>A0A251SJH3_HELAN</name>
<reference evidence="2 4" key="1">
    <citation type="journal article" date="2017" name="Nature">
        <title>The sunflower genome provides insights into oil metabolism, flowering and Asterid evolution.</title>
        <authorList>
            <person name="Badouin H."/>
            <person name="Gouzy J."/>
            <person name="Grassa C.J."/>
            <person name="Murat F."/>
            <person name="Staton S.E."/>
            <person name="Cottret L."/>
            <person name="Lelandais-Briere C."/>
            <person name="Owens G.L."/>
            <person name="Carrere S."/>
            <person name="Mayjonade B."/>
            <person name="Legrand L."/>
            <person name="Gill N."/>
            <person name="Kane N.C."/>
            <person name="Bowers J.E."/>
            <person name="Hubner S."/>
            <person name="Bellec A."/>
            <person name="Berard A."/>
            <person name="Berges H."/>
            <person name="Blanchet N."/>
            <person name="Boniface M.C."/>
            <person name="Brunel D."/>
            <person name="Catrice O."/>
            <person name="Chaidir N."/>
            <person name="Claudel C."/>
            <person name="Donnadieu C."/>
            <person name="Faraut T."/>
            <person name="Fievet G."/>
            <person name="Helmstetter N."/>
            <person name="King M."/>
            <person name="Knapp S.J."/>
            <person name="Lai Z."/>
            <person name="Le Paslier M.C."/>
            <person name="Lippi Y."/>
            <person name="Lorenzon L."/>
            <person name="Mandel J.R."/>
            <person name="Marage G."/>
            <person name="Marchand G."/>
            <person name="Marquand E."/>
            <person name="Bret-Mestries E."/>
            <person name="Morien E."/>
            <person name="Nambeesan S."/>
            <person name="Nguyen T."/>
            <person name="Pegot-Espagnet P."/>
            <person name="Pouilly N."/>
            <person name="Raftis F."/>
            <person name="Sallet E."/>
            <person name="Schiex T."/>
            <person name="Thomas J."/>
            <person name="Vandecasteele C."/>
            <person name="Vares D."/>
            <person name="Vear F."/>
            <person name="Vautrin S."/>
            <person name="Crespi M."/>
            <person name="Mangin B."/>
            <person name="Burke J.M."/>
            <person name="Salse J."/>
            <person name="Munos S."/>
            <person name="Vincourt P."/>
            <person name="Rieseberg L.H."/>
            <person name="Langlade N.B."/>
        </authorList>
    </citation>
    <scope>NUCLEOTIDE SEQUENCE [LARGE SCALE GENOMIC DNA]</scope>
    <source>
        <strain evidence="4">cv. SF193</strain>
        <tissue evidence="2">Leaves</tissue>
    </source>
</reference>
<evidence type="ECO:0000313" key="4">
    <source>
        <dbReference type="Proteomes" id="UP000215914"/>
    </source>
</evidence>
<feature type="compositionally biased region" description="Basic and acidic residues" evidence="1">
    <location>
        <begin position="74"/>
        <end position="87"/>
    </location>
</feature>
<dbReference type="Proteomes" id="UP000215914">
    <property type="component" value="Chromosome 14"/>
</dbReference>
<feature type="region of interest" description="Disordered" evidence="1">
    <location>
        <begin position="67"/>
        <end position="87"/>
    </location>
</feature>